<reference evidence="1 2" key="1">
    <citation type="submission" date="2013-10" db="EMBL/GenBank/DDBJ databases">
        <title>Salinisphaera halophila YIM 95161 Genome Sequencing.</title>
        <authorList>
            <person name="Lai Q."/>
            <person name="Li C."/>
            <person name="Shao Z."/>
        </authorList>
    </citation>
    <scope>NUCLEOTIDE SEQUENCE [LARGE SCALE GENOMIC DNA]</scope>
    <source>
        <strain evidence="1 2">YIM 95161</strain>
    </source>
</reference>
<proteinExistence type="predicted"/>
<evidence type="ECO:0000313" key="2">
    <source>
        <dbReference type="Proteomes" id="UP000285123"/>
    </source>
</evidence>
<dbReference type="AlphaFoldDB" id="A0A423Q1Z8"/>
<evidence type="ECO:0000313" key="1">
    <source>
        <dbReference type="EMBL" id="ROO32510.1"/>
    </source>
</evidence>
<dbReference type="EMBL" id="AYKF01000066">
    <property type="protein sequence ID" value="ROO32510.1"/>
    <property type="molecule type" value="Genomic_DNA"/>
</dbReference>
<organism evidence="1 2">
    <name type="scientific">Salinisphaera orenii YIM 95161</name>
    <dbReference type="NCBI Taxonomy" id="1051139"/>
    <lineage>
        <taxon>Bacteria</taxon>
        <taxon>Pseudomonadati</taxon>
        <taxon>Pseudomonadota</taxon>
        <taxon>Gammaproteobacteria</taxon>
        <taxon>Salinisphaerales</taxon>
        <taxon>Salinisphaeraceae</taxon>
        <taxon>Salinisphaera</taxon>
    </lineage>
</organism>
<name>A0A423Q1Z8_9GAMM</name>
<sequence>MGIPRAEYEFPGFRRAVSIVMFAHAFQPHLSIRATREHESSIRELLV</sequence>
<dbReference type="Proteomes" id="UP000285123">
    <property type="component" value="Unassembled WGS sequence"/>
</dbReference>
<gene>
    <name evidence="1" type="ORF">SAHL_04945</name>
</gene>
<protein>
    <submittedName>
        <fullName evidence="1">Uncharacterized protein</fullName>
    </submittedName>
</protein>
<comment type="caution">
    <text evidence="1">The sequence shown here is derived from an EMBL/GenBank/DDBJ whole genome shotgun (WGS) entry which is preliminary data.</text>
</comment>
<accession>A0A423Q1Z8</accession>